<keyword evidence="2" id="KW-1133">Transmembrane helix</keyword>
<protein>
    <submittedName>
        <fullName evidence="4">Sel1-repeat-containing protein ybeq</fullName>
    </submittedName>
</protein>
<reference evidence="4" key="1">
    <citation type="submission" date="2022-08" db="EMBL/GenBank/DDBJ databases">
        <title>Novel sulfate-reducing endosymbionts in the free-living metamonad Anaeramoeba.</title>
        <authorList>
            <person name="Jerlstrom-Hultqvist J."/>
            <person name="Cepicka I."/>
            <person name="Gallot-Lavallee L."/>
            <person name="Salas-Leiva D."/>
            <person name="Curtis B.A."/>
            <person name="Zahonova K."/>
            <person name="Pipaliya S."/>
            <person name="Dacks J."/>
            <person name="Roger A.J."/>
        </authorList>
    </citation>
    <scope>NUCLEOTIDE SEQUENCE</scope>
    <source>
        <strain evidence="4">Schooner1</strain>
    </source>
</reference>
<dbReference type="EMBL" id="JAOAOG010000133">
    <property type="protein sequence ID" value="KAJ6246472.1"/>
    <property type="molecule type" value="Genomic_DNA"/>
</dbReference>
<evidence type="ECO:0000313" key="5">
    <source>
        <dbReference type="Proteomes" id="UP001150062"/>
    </source>
</evidence>
<dbReference type="Gene3D" id="2.60.40.790">
    <property type="match status" value="1"/>
</dbReference>
<dbReference type="SUPFAM" id="SSF49764">
    <property type="entry name" value="HSP20-like chaperones"/>
    <property type="match status" value="1"/>
</dbReference>
<dbReference type="SUPFAM" id="SSF81901">
    <property type="entry name" value="HCP-like"/>
    <property type="match status" value="1"/>
</dbReference>
<dbReference type="InterPro" id="IPR007052">
    <property type="entry name" value="CS_dom"/>
</dbReference>
<evidence type="ECO:0000256" key="1">
    <source>
        <dbReference type="SAM" id="Coils"/>
    </source>
</evidence>
<gene>
    <name evidence="4" type="ORF">M0813_19139</name>
</gene>
<keyword evidence="5" id="KW-1185">Reference proteome</keyword>
<dbReference type="CDD" id="cd06467">
    <property type="entry name" value="p23_NUDC_like"/>
    <property type="match status" value="1"/>
</dbReference>
<evidence type="ECO:0000256" key="2">
    <source>
        <dbReference type="SAM" id="Phobius"/>
    </source>
</evidence>
<keyword evidence="2" id="KW-0812">Transmembrane</keyword>
<dbReference type="InterPro" id="IPR008978">
    <property type="entry name" value="HSP20-like_chaperone"/>
</dbReference>
<feature type="transmembrane region" description="Helical" evidence="2">
    <location>
        <begin position="371"/>
        <end position="390"/>
    </location>
</feature>
<feature type="coiled-coil region" evidence="1">
    <location>
        <begin position="329"/>
        <end position="366"/>
    </location>
</feature>
<evidence type="ECO:0000313" key="4">
    <source>
        <dbReference type="EMBL" id="KAJ6246472.1"/>
    </source>
</evidence>
<evidence type="ECO:0000259" key="3">
    <source>
        <dbReference type="PROSITE" id="PS51203"/>
    </source>
</evidence>
<dbReference type="PANTHER" id="PTHR43628">
    <property type="entry name" value="ACTIVATOR OF C KINASE PROTEIN 1-RELATED"/>
    <property type="match status" value="1"/>
</dbReference>
<sequence length="407" mass="46398">MFTTLHQNGKNETIQQTGPSTQITEYTFTQNEKLITLSINIPIGTHLTDLELEFKEQSIRVGILGQKPIIEGKLLNRIDPTQVSYSLVESNRAQITIEVDMSENWYVLVGGPNESKIDSHSRFLLAKHAEEEGDLSTALQWLLQAAEEGHFQSIFRVATIYTTDTRYPVQVDNDKALKYWKIAAATGQGESLFMVGCFYYSGTACSKDYAQAVEYFNQAIRADCKAAYFNLGLIYNEGGWGVERDDQLALNNFIKATEAGNVEAMVRIALMYIEGKGVDRDFQKARQFIVTATKMNPYLQIPPEIITILNKGQEAFEEDLKKSNGKSPLDFLQQQTKETQTKKQQVNEIENEENEKMEQLQLFDKNRKFRWLFSFGSLAVVSSFSLLLSFKKDKKIKKKKNIFESDF</sequence>
<accession>A0ABQ8YPD6</accession>
<comment type="caution">
    <text evidence="4">The sequence shown here is derived from an EMBL/GenBank/DDBJ whole genome shotgun (WGS) entry which is preliminary data.</text>
</comment>
<dbReference type="Pfam" id="PF08238">
    <property type="entry name" value="Sel1"/>
    <property type="match status" value="5"/>
</dbReference>
<dbReference type="InterPro" id="IPR006597">
    <property type="entry name" value="Sel1-like"/>
</dbReference>
<dbReference type="Gene3D" id="1.25.40.10">
    <property type="entry name" value="Tetratricopeptide repeat domain"/>
    <property type="match status" value="1"/>
</dbReference>
<name>A0ABQ8YPD6_9EUKA</name>
<dbReference type="InterPro" id="IPR052945">
    <property type="entry name" value="Mitotic_Regulator"/>
</dbReference>
<dbReference type="PROSITE" id="PS51203">
    <property type="entry name" value="CS"/>
    <property type="match status" value="1"/>
</dbReference>
<dbReference type="InterPro" id="IPR011990">
    <property type="entry name" value="TPR-like_helical_dom_sf"/>
</dbReference>
<dbReference type="Pfam" id="PF04969">
    <property type="entry name" value="CS"/>
    <property type="match status" value="1"/>
</dbReference>
<dbReference type="Proteomes" id="UP001150062">
    <property type="component" value="Unassembled WGS sequence"/>
</dbReference>
<dbReference type="SMART" id="SM00671">
    <property type="entry name" value="SEL1"/>
    <property type="match status" value="5"/>
</dbReference>
<feature type="domain" description="CS" evidence="3">
    <location>
        <begin position="21"/>
        <end position="109"/>
    </location>
</feature>
<keyword evidence="1" id="KW-0175">Coiled coil</keyword>
<dbReference type="PANTHER" id="PTHR43628:SF1">
    <property type="entry name" value="CHITIN SYNTHASE REGULATORY FACTOR 2-RELATED"/>
    <property type="match status" value="1"/>
</dbReference>
<proteinExistence type="predicted"/>
<organism evidence="4 5">
    <name type="scientific">Anaeramoeba flamelloides</name>
    <dbReference type="NCBI Taxonomy" id="1746091"/>
    <lineage>
        <taxon>Eukaryota</taxon>
        <taxon>Metamonada</taxon>
        <taxon>Anaeramoebidae</taxon>
        <taxon>Anaeramoeba</taxon>
    </lineage>
</organism>
<keyword evidence="2" id="KW-0472">Membrane</keyword>